<organism evidence="1">
    <name type="scientific">marine sediment metagenome</name>
    <dbReference type="NCBI Taxonomy" id="412755"/>
    <lineage>
        <taxon>unclassified sequences</taxon>
        <taxon>metagenomes</taxon>
        <taxon>ecological metagenomes</taxon>
    </lineage>
</organism>
<name>X1I7R8_9ZZZZ</name>
<sequence length="170" mass="20146">WAPHPDEYSEYYFYVYQYVMYETDYGWWTWNYNPLANVSVKIEIYGVEGYPYYRSLITNEVLLQTYYAETNNFGSGKLEYKLPLSQISLYDLFEIRLTVILEDSRTATSSYYYRYKKYSLDISIVDSTLDPGQDLEFDVIFKNILTGLPSEGEGRIYVYDSKHQLIGRAN</sequence>
<accession>X1I7R8</accession>
<dbReference type="AlphaFoldDB" id="X1I7R8"/>
<feature type="non-terminal residue" evidence="1">
    <location>
        <position position="1"/>
    </location>
</feature>
<reference evidence="1" key="1">
    <citation type="journal article" date="2014" name="Front. Microbiol.">
        <title>High frequency of phylogenetically diverse reductive dehalogenase-homologous genes in deep subseafloor sedimentary metagenomes.</title>
        <authorList>
            <person name="Kawai M."/>
            <person name="Futagami T."/>
            <person name="Toyoda A."/>
            <person name="Takaki Y."/>
            <person name="Nishi S."/>
            <person name="Hori S."/>
            <person name="Arai W."/>
            <person name="Tsubouchi T."/>
            <person name="Morono Y."/>
            <person name="Uchiyama I."/>
            <person name="Ito T."/>
            <person name="Fujiyama A."/>
            <person name="Inagaki F."/>
            <person name="Takami H."/>
        </authorList>
    </citation>
    <scope>NUCLEOTIDE SEQUENCE</scope>
    <source>
        <strain evidence="1">Expedition CK06-06</strain>
    </source>
</reference>
<comment type="caution">
    <text evidence="1">The sequence shown here is derived from an EMBL/GenBank/DDBJ whole genome shotgun (WGS) entry which is preliminary data.</text>
</comment>
<feature type="non-terminal residue" evidence="1">
    <location>
        <position position="170"/>
    </location>
</feature>
<evidence type="ECO:0000313" key="1">
    <source>
        <dbReference type="EMBL" id="GAH78441.1"/>
    </source>
</evidence>
<gene>
    <name evidence="1" type="ORF">S03H2_67852</name>
</gene>
<protein>
    <submittedName>
        <fullName evidence="1">Uncharacterized protein</fullName>
    </submittedName>
</protein>
<dbReference type="EMBL" id="BARU01044506">
    <property type="protein sequence ID" value="GAH78441.1"/>
    <property type="molecule type" value="Genomic_DNA"/>
</dbReference>
<proteinExistence type="predicted"/>